<feature type="compositionally biased region" description="Basic and acidic residues" evidence="7">
    <location>
        <begin position="809"/>
        <end position="824"/>
    </location>
</feature>
<feature type="region of interest" description="Disordered" evidence="7">
    <location>
        <begin position="226"/>
        <end position="247"/>
    </location>
</feature>
<evidence type="ECO:0000256" key="6">
    <source>
        <dbReference type="ARBA" id="ARBA00048944"/>
    </source>
</evidence>
<dbReference type="SUPFAM" id="SSF56059">
    <property type="entry name" value="Glutathione synthetase ATP-binding domain-like"/>
    <property type="match status" value="1"/>
</dbReference>
<evidence type="ECO:0000256" key="7">
    <source>
        <dbReference type="SAM" id="MobiDB-lite"/>
    </source>
</evidence>
<dbReference type="RefSeq" id="XP_070309642.1">
    <property type="nucleotide sequence ID" value="XM_070453541.1"/>
</dbReference>
<dbReference type="PROSITE" id="PS51221">
    <property type="entry name" value="TTL"/>
    <property type="match status" value="1"/>
</dbReference>
<protein>
    <submittedName>
        <fullName evidence="9">Protein monoglycylase TTLL8 isoform X2</fullName>
    </submittedName>
</protein>
<feature type="compositionally biased region" description="Basic and acidic residues" evidence="7">
    <location>
        <begin position="147"/>
        <end position="156"/>
    </location>
</feature>
<feature type="compositionally biased region" description="Basic and acidic residues" evidence="7">
    <location>
        <begin position="365"/>
        <end position="380"/>
    </location>
</feature>
<reference evidence="8" key="1">
    <citation type="journal article" date="2022" name="J. Hered.">
        <title>A De Novo Chromosome-Level Genome Assembly of the White-Tailed Deer, Odocoileus Virginianus.</title>
        <authorList>
            <person name="London E.W."/>
            <person name="Roca A.L."/>
            <person name="Novakofski J.E."/>
            <person name="Mateus-Pinilla N.E."/>
        </authorList>
    </citation>
    <scope>NUCLEOTIDE SEQUENCE [LARGE SCALE GENOMIC DNA]</scope>
</reference>
<sequence length="935" mass="103867">MLRASRPGPHAGRGRVSDCSPLSGRRVGALNRGPWDPTPPTPPAPPPPPHPAAPAPAKPHAPRRPPRRACEAPPPAPRAAQCAAPPGSVAQGNRKTRDSATGGGGTRTGPGAQVVEGSEEEGPEAKVEAGMEPGEPNRLPSEPASLEGERRAESKLKQGVSQDLVSSPKLDRFKIAKQLTDKAIKEKKIFSIYGHYPVIRTTLRRKGWVEKKFHFLTKFVPSVDGDGEGVPDNKHAEGKENQDVASEKADDIHDVMSRLVKNETPYFLWTIKRDIVDYHSLSCDQVLNHYGKTASFTTKIGLCVSMRSLPWYVQANPDTFFPRCYSLCTEGEKQEFLDDFRRTVASSILKWVVSQQSSRSKPRSRRDEARESAASRRKVPEGAGSRLTGLSGQLVDVACKVCKAYLGRLEHEDIDLTEDAARALTEDEWSDLTQQYYALIHGEAFIPSSRNHFSQCQALLNKIASVNPQTEIDGFRNIWIIKPAAKSRGRDIVCLNHVEEILELVAADQPPAKDNKWVVQKYIETPLLIYDTKFDIRQWFLVTDWNPLTIWFYKESYLRFSTQRFSLDKLDSAIHLCNNSIQKHLKNDKDRSPLLPCHNMWTSTRFQEYLQKRGRGAVWSSVIYPSMKRAITNTMKVAQDHVEPRKNSFELYGADFILGRDFRPWLIEINSSPTMHASTPVTAQLCAQVQEDTIKVVVDRKADRNCDIGNFELLWRQPAVELPTFQGSDLLVEGVGMRKAKKQMPVIASFDSVPPLSDIHLLKQRCPSAMLDLDRGPPLMALHQDLKLRGEKVLPCTLPVHLHRLVERSAKAKSGHRESGRKLELPSCTSQHPDNKAPRPALAKAESDRHSDPNSLHVHPLPPVLPSVKTAEGAPFQPPRPPGLPTALPAPCLVCRGSLPPAGPCKRCRSFCAAVLQGATFVPLGDELGSGLWTP</sequence>
<feature type="region of interest" description="Disordered" evidence="7">
    <location>
        <begin position="359"/>
        <end position="385"/>
    </location>
</feature>
<dbReference type="PANTHER" id="PTHR45870:SF3">
    <property type="entry name" value="PROTEIN MONOGLYCYLASE TTLL8"/>
    <property type="match status" value="1"/>
</dbReference>
<accession>A0ABM4H253</accession>
<dbReference type="PANTHER" id="PTHR45870">
    <property type="entry name" value="TUBULIN MONOGLYCYLASE TTLL3"/>
    <property type="match status" value="1"/>
</dbReference>
<dbReference type="GeneID" id="110130200"/>
<evidence type="ECO:0000256" key="3">
    <source>
        <dbReference type="ARBA" id="ARBA00022598"/>
    </source>
</evidence>
<evidence type="ECO:0000256" key="1">
    <source>
        <dbReference type="ARBA" id="ARBA00004611"/>
    </source>
</evidence>
<dbReference type="InterPro" id="IPR051437">
    <property type="entry name" value="TTLL_monoglycylase"/>
</dbReference>
<name>A0ABM4H253_ODOVR</name>
<evidence type="ECO:0000256" key="2">
    <source>
        <dbReference type="ARBA" id="ARBA00022490"/>
    </source>
</evidence>
<keyword evidence="8" id="KW-1185">Reference proteome</keyword>
<proteinExistence type="predicted"/>
<evidence type="ECO:0000313" key="9">
    <source>
        <dbReference type="RefSeq" id="XP_070309642.1"/>
    </source>
</evidence>
<dbReference type="Proteomes" id="UP001652640">
    <property type="component" value="Chromosome 23"/>
</dbReference>
<dbReference type="Pfam" id="PF03133">
    <property type="entry name" value="TTL"/>
    <property type="match status" value="1"/>
</dbReference>
<feature type="compositionally biased region" description="Pro residues" evidence="7">
    <location>
        <begin position="36"/>
        <end position="59"/>
    </location>
</feature>
<feature type="compositionally biased region" description="Basic and acidic residues" evidence="7">
    <location>
        <begin position="231"/>
        <end position="247"/>
    </location>
</feature>
<feature type="region of interest" description="Disordered" evidence="7">
    <location>
        <begin position="1"/>
        <end position="163"/>
    </location>
</feature>
<keyword evidence="5" id="KW-0067">ATP-binding</keyword>
<evidence type="ECO:0000313" key="8">
    <source>
        <dbReference type="Proteomes" id="UP001652640"/>
    </source>
</evidence>
<organism evidence="8 9">
    <name type="scientific">Odocoileus virginianus</name>
    <name type="common">White-tailed deer</name>
    <dbReference type="NCBI Taxonomy" id="9874"/>
    <lineage>
        <taxon>Eukaryota</taxon>
        <taxon>Metazoa</taxon>
        <taxon>Chordata</taxon>
        <taxon>Craniata</taxon>
        <taxon>Vertebrata</taxon>
        <taxon>Euteleostomi</taxon>
        <taxon>Mammalia</taxon>
        <taxon>Eutheria</taxon>
        <taxon>Laurasiatheria</taxon>
        <taxon>Artiodactyla</taxon>
        <taxon>Ruminantia</taxon>
        <taxon>Pecora</taxon>
        <taxon>Cervidae</taxon>
        <taxon>Odocoileinae</taxon>
        <taxon>Odocoileus</taxon>
    </lineage>
</organism>
<reference evidence="9" key="2">
    <citation type="submission" date="2025-08" db="UniProtKB">
        <authorList>
            <consortium name="RefSeq"/>
        </authorList>
    </citation>
    <scope>IDENTIFICATION</scope>
    <source>
        <tissue evidence="9">Tongue muscle</tissue>
    </source>
</reference>
<evidence type="ECO:0000256" key="4">
    <source>
        <dbReference type="ARBA" id="ARBA00022741"/>
    </source>
</evidence>
<dbReference type="InterPro" id="IPR004344">
    <property type="entry name" value="TTL/TTLL_fam"/>
</dbReference>
<evidence type="ECO:0000256" key="5">
    <source>
        <dbReference type="ARBA" id="ARBA00022840"/>
    </source>
</evidence>
<gene>
    <name evidence="9" type="primary">TTLL8</name>
</gene>
<keyword evidence="3" id="KW-0436">Ligase</keyword>
<keyword evidence="2" id="KW-0963">Cytoplasm</keyword>
<feature type="region of interest" description="Disordered" evidence="7">
    <location>
        <begin position="809"/>
        <end position="882"/>
    </location>
</feature>
<dbReference type="Gene3D" id="3.30.470.20">
    <property type="entry name" value="ATP-grasp fold, B domain"/>
    <property type="match status" value="1"/>
</dbReference>
<keyword evidence="4" id="KW-0547">Nucleotide-binding</keyword>
<comment type="catalytic activity">
    <reaction evidence="6">
        <text>L-glutamyl-[protein] + glycine + ATP = glycyl-L-glutamyl-[protein] + ADP + phosphate + H(+)</text>
        <dbReference type="Rhea" id="RHEA:67180"/>
        <dbReference type="Rhea" id="RHEA-COMP:10208"/>
        <dbReference type="Rhea" id="RHEA-COMP:17207"/>
        <dbReference type="ChEBI" id="CHEBI:15378"/>
        <dbReference type="ChEBI" id="CHEBI:29973"/>
        <dbReference type="ChEBI" id="CHEBI:30616"/>
        <dbReference type="ChEBI" id="CHEBI:43474"/>
        <dbReference type="ChEBI" id="CHEBI:57305"/>
        <dbReference type="ChEBI" id="CHEBI:167890"/>
        <dbReference type="ChEBI" id="CHEBI:456216"/>
    </reaction>
    <physiologicalReaction direction="left-to-right" evidence="6">
        <dbReference type="Rhea" id="RHEA:67181"/>
    </physiologicalReaction>
</comment>
<comment type="subcellular location">
    <subcellularLocation>
        <location evidence="1">Cytoplasm</location>
        <location evidence="1">Cytoskeleton</location>
        <location evidence="1">Flagellum axoneme</location>
    </subcellularLocation>
</comment>